<dbReference type="Pfam" id="PF09992">
    <property type="entry name" value="NAGPA"/>
    <property type="match status" value="1"/>
</dbReference>
<name>A0A6V6Y284_9FIRM</name>
<organism evidence="4 5">
    <name type="scientific">Aedoeadaptatus nemausensis</name>
    <dbReference type="NCBI Taxonomy" id="2582829"/>
    <lineage>
        <taxon>Bacteria</taxon>
        <taxon>Bacillati</taxon>
        <taxon>Bacillota</taxon>
        <taxon>Tissierellia</taxon>
        <taxon>Tissierellales</taxon>
        <taxon>Peptoniphilaceae</taxon>
        <taxon>Aedoeadaptatus</taxon>
    </lineage>
</organism>
<dbReference type="AlphaFoldDB" id="A0A6V6Y284"/>
<dbReference type="EMBL" id="CAIJCS010000016">
    <property type="protein sequence ID" value="CAC9929219.1"/>
    <property type="molecule type" value="Genomic_DNA"/>
</dbReference>
<dbReference type="RefSeq" id="WP_180499598.1">
    <property type="nucleotide sequence ID" value="NZ_CAIJCS010000016.1"/>
</dbReference>
<comment type="caution">
    <text evidence="4">The sequence shown here is derived from an EMBL/GenBank/DDBJ whole genome shotgun (WGS) entry which is preliminary data.</text>
</comment>
<dbReference type="InterPro" id="IPR018711">
    <property type="entry name" value="NAGPA"/>
</dbReference>
<reference evidence="4 5" key="1">
    <citation type="submission" date="2020-06" db="EMBL/GenBank/DDBJ databases">
        <authorList>
            <person name="Criscuolo A."/>
        </authorList>
    </citation>
    <scope>NUCLEOTIDE SEQUENCE [LARGE SCALE GENOMIC DNA]</scope>
    <source>
        <strain evidence="4">1804121828</strain>
    </source>
</reference>
<accession>A0A6V6Y284</accession>
<gene>
    <name evidence="4" type="ORF">PEPNEM18_00862</name>
</gene>
<feature type="domain" description="Phosphodiester glycosidase" evidence="3">
    <location>
        <begin position="207"/>
        <end position="385"/>
    </location>
</feature>
<protein>
    <submittedName>
        <fullName evidence="4">Copper amine oxidase domain protein</fullName>
    </submittedName>
</protein>
<dbReference type="InterPro" id="IPR036582">
    <property type="entry name" value="Mao_N_sf"/>
</dbReference>
<keyword evidence="5" id="KW-1185">Reference proteome</keyword>
<feature type="domain" description="Copper amine oxidase-like N-terminal" evidence="2">
    <location>
        <begin position="592"/>
        <end position="697"/>
    </location>
</feature>
<evidence type="ECO:0000259" key="3">
    <source>
        <dbReference type="Pfam" id="PF09992"/>
    </source>
</evidence>
<sequence>MKDCKAHVLLFALFFVLLAVSRPAEAAALKEKGRVQVSPGVIRREVQVKVGGRNHVVDVIQVDLNNPYASLEVMAGAGTYTRRDTVSNMADRTDAYAAINGDFFNMSKQGAPFGPSVVEGKLQSSPLESIGLYAFGVDGNRRAHIESFTFSGGAYASDGASYPISGLNKTDYIINHTQVPSHKDSIQLYNDFWTSRSRGLRGSGEVLVAGNGKVEKISLNGPLPMATPKGKFILQVNGRAKDFIRKHVRVGSTLKLDYRIAPDRNWQFLIGGHALLVENGRPKLYTMDADSIDGRRARSAAAISKDGKTVYLLATEGRNRKSGGMRLAEWAAAVSSFGVDKAINLDGGGSTTMVARGHGDFKNSVVAHPERHASQRRIVNGIGVMNKAPRTAVAGGEIDGPKSVVIGEVATYKLKKAWDTNYHPVQPSSVTYGLSDTAFGNDAWVYSRFLSPSTGKTDIVLTMSNGAKIKLPVTISSPAAMKSLNFASTRNGNRVSLAPKGQTKAGRNIALDPNQMNWNVVNAKAAINTESWKKPTGSGLYPPAAVFTLRPEGKAYVAIEASFGTQRSYYLMDAPGYRKLAMTVGKTDYSMGGKKMTMDTRPTIEGDRTLVPLRFVMESYGAEVEWDRAERVATVHYKGRTLELPVDRKEARIDGKNVPLDVGAAIRDDRTMIPLRFVVENLGMEVYYGKSDRSISIYEKE</sequence>
<proteinExistence type="predicted"/>
<evidence type="ECO:0000313" key="5">
    <source>
        <dbReference type="Proteomes" id="UP000586454"/>
    </source>
</evidence>
<dbReference type="Pfam" id="PF07833">
    <property type="entry name" value="Cu_amine_oxidN1"/>
    <property type="match status" value="1"/>
</dbReference>
<dbReference type="InterPro" id="IPR012854">
    <property type="entry name" value="Cu_amine_oxidase-like_N"/>
</dbReference>
<feature type="chain" id="PRO_5028138470" evidence="1">
    <location>
        <begin position="27"/>
        <end position="701"/>
    </location>
</feature>
<evidence type="ECO:0000256" key="1">
    <source>
        <dbReference type="SAM" id="SignalP"/>
    </source>
</evidence>
<feature type="signal peptide" evidence="1">
    <location>
        <begin position="1"/>
        <end position="26"/>
    </location>
</feature>
<evidence type="ECO:0000259" key="2">
    <source>
        <dbReference type="Pfam" id="PF07833"/>
    </source>
</evidence>
<keyword evidence="1" id="KW-0732">Signal</keyword>
<dbReference type="PANTHER" id="PTHR40446:SF2">
    <property type="entry name" value="N-ACETYLGLUCOSAMINE-1-PHOSPHODIESTER ALPHA-N-ACETYLGLUCOSAMINIDASE"/>
    <property type="match status" value="1"/>
</dbReference>
<evidence type="ECO:0000313" key="4">
    <source>
        <dbReference type="EMBL" id="CAC9929219.1"/>
    </source>
</evidence>
<dbReference type="Gene3D" id="3.30.457.10">
    <property type="entry name" value="Copper amine oxidase-like, N-terminal domain"/>
    <property type="match status" value="1"/>
</dbReference>
<dbReference type="Proteomes" id="UP000586454">
    <property type="component" value="Unassembled WGS sequence"/>
</dbReference>
<dbReference type="SUPFAM" id="SSF55383">
    <property type="entry name" value="Copper amine oxidase, domain N"/>
    <property type="match status" value="1"/>
</dbReference>
<dbReference type="PANTHER" id="PTHR40446">
    <property type="entry name" value="N-ACETYLGLUCOSAMINE-1-PHOSPHODIESTER ALPHA-N-ACETYLGLUCOSAMINIDASE"/>
    <property type="match status" value="1"/>
</dbReference>